<evidence type="ECO:0000313" key="5">
    <source>
        <dbReference type="Proteomes" id="UP001199710"/>
    </source>
</evidence>
<keyword evidence="5" id="KW-1185">Reference proteome</keyword>
<evidence type="ECO:0000313" key="4">
    <source>
        <dbReference type="Proteomes" id="UP000534578"/>
    </source>
</evidence>
<gene>
    <name evidence="2" type="ORF">H5R92_09140</name>
    <name evidence="3" type="ORF">LTY36_00170</name>
</gene>
<dbReference type="GO" id="GO:0030976">
    <property type="term" value="F:thiamine pyrophosphate binding"/>
    <property type="evidence" value="ECO:0007669"/>
    <property type="project" value="InterPro"/>
</dbReference>
<comment type="caution">
    <text evidence="2">The sequence shown here is derived from an EMBL/GenBank/DDBJ whole genome shotgun (WGS) entry which is preliminary data.</text>
</comment>
<dbReference type="AlphaFoldDB" id="A0A7W3UIX1"/>
<reference evidence="2 4" key="1">
    <citation type="submission" date="2020-07" db="EMBL/GenBank/DDBJ databases">
        <title>Description of Limosilactobacillus balticus sp. nov., Limosilactobacillus agrestis sp. nov., Limosilactobacillus albertensis sp. nov., Limosilactobacillus rudii sp. nov., Limosilactobacillus fastidiosus sp. nov., five novel Limosilactobacillus species isolated from the vertebrate gastrointestinal tract, and proposal of 6 subspecies of Limosilactobacillus reuteri adapted to the gastrointestinal tract of specific vertebrate hosts.</title>
        <authorList>
            <person name="Li F."/>
            <person name="Cheng C."/>
            <person name="Zheng J."/>
            <person name="Quevedo R.M."/>
            <person name="Li J."/>
            <person name="Roos S."/>
            <person name="Gaenzle M.G."/>
            <person name="Walter J."/>
        </authorList>
    </citation>
    <scope>NUCLEOTIDE SEQUENCE [LARGE SCALE GENOMIC DNA]</scope>
    <source>
        <strain evidence="2 4">BG-MG3-A</strain>
    </source>
</reference>
<organism evidence="2 4">
    <name type="scientific">Limosilactobacillus agrestis</name>
    <dbReference type="NCBI Taxonomy" id="2759748"/>
    <lineage>
        <taxon>Bacteria</taxon>
        <taxon>Bacillati</taxon>
        <taxon>Bacillota</taxon>
        <taxon>Bacilli</taxon>
        <taxon>Lactobacillales</taxon>
        <taxon>Lactobacillaceae</taxon>
        <taxon>Limosilactobacillus</taxon>
    </lineage>
</organism>
<dbReference type="InterPro" id="IPR012001">
    <property type="entry name" value="Thiamin_PyroP_enz_TPP-bd_dom"/>
</dbReference>
<accession>A0A7W3UIX1</accession>
<evidence type="ECO:0000313" key="2">
    <source>
        <dbReference type="EMBL" id="MBB1096324.1"/>
    </source>
</evidence>
<evidence type="ECO:0000259" key="1">
    <source>
        <dbReference type="Pfam" id="PF02776"/>
    </source>
</evidence>
<dbReference type="Proteomes" id="UP001199710">
    <property type="component" value="Unassembled WGS sequence"/>
</dbReference>
<dbReference type="Pfam" id="PF02776">
    <property type="entry name" value="TPP_enzyme_N"/>
    <property type="match status" value="1"/>
</dbReference>
<sequence length="58" mass="6419">MKKKLHGADIVIDSLKKHGINLVFGIPGAKIDYLFEGLDGQEMIGNLLDISWPLMPLN</sequence>
<proteinExistence type="predicted"/>
<dbReference type="Gene3D" id="3.40.50.970">
    <property type="match status" value="1"/>
</dbReference>
<dbReference type="SUPFAM" id="SSF52518">
    <property type="entry name" value="Thiamin diphosphate-binding fold (THDP-binding)"/>
    <property type="match status" value="1"/>
</dbReference>
<dbReference type="Proteomes" id="UP000534578">
    <property type="component" value="Unassembled WGS sequence"/>
</dbReference>
<dbReference type="EMBL" id="JACIVE010000067">
    <property type="protein sequence ID" value="MBB1096324.1"/>
    <property type="molecule type" value="Genomic_DNA"/>
</dbReference>
<name>A0A7W3UIX1_9LACO</name>
<protein>
    <recommendedName>
        <fullName evidence="1">Thiamine pyrophosphate enzyme N-terminal TPP-binding domain-containing protein</fullName>
    </recommendedName>
</protein>
<reference evidence="3 5" key="2">
    <citation type="submission" date="2021-12" db="EMBL/GenBank/DDBJ databases">
        <title>A phylogenomic analysis of Limosilactobacillus reuteri reveals ancient and stable evolutionary relationships with rodents and birds and zoonotic transmission to humans.</title>
        <authorList>
            <person name="Li F."/>
            <person name="Li X."/>
            <person name="Cheng C."/>
            <person name="Tollenaar S."/>
            <person name="Zhang J.S."/>
            <person name="Simpson D."/>
            <person name="Tasseva G."/>
            <person name="Perez-Munoz M.E."/>
            <person name="Frese S."/>
            <person name="Gaenzle M.G."/>
            <person name="Walter J."/>
            <person name="Zheng J."/>
        </authorList>
    </citation>
    <scope>NUCLEOTIDE SEQUENCE [LARGE SCALE GENOMIC DNA]</scope>
    <source>
        <strain evidence="3 5">BG-MG3-B</strain>
    </source>
</reference>
<dbReference type="EMBL" id="JAJPDE010000005">
    <property type="protein sequence ID" value="MCD7129639.1"/>
    <property type="molecule type" value="Genomic_DNA"/>
</dbReference>
<feature type="domain" description="Thiamine pyrophosphate enzyme N-terminal TPP-binding" evidence="1">
    <location>
        <begin position="6"/>
        <end position="42"/>
    </location>
</feature>
<dbReference type="InterPro" id="IPR029061">
    <property type="entry name" value="THDP-binding"/>
</dbReference>
<evidence type="ECO:0000313" key="3">
    <source>
        <dbReference type="EMBL" id="MCD7129639.1"/>
    </source>
</evidence>